<feature type="signal peptide" evidence="1">
    <location>
        <begin position="1"/>
        <end position="16"/>
    </location>
</feature>
<keyword evidence="4" id="KW-1185">Reference proteome</keyword>
<evidence type="ECO:0000313" key="3">
    <source>
        <dbReference type="EMBL" id="CAD5113066.1"/>
    </source>
</evidence>
<organism evidence="3 4">
    <name type="scientific">Dimorphilus gyrociliatus</name>
    <dbReference type="NCBI Taxonomy" id="2664684"/>
    <lineage>
        <taxon>Eukaryota</taxon>
        <taxon>Metazoa</taxon>
        <taxon>Spiralia</taxon>
        <taxon>Lophotrochozoa</taxon>
        <taxon>Annelida</taxon>
        <taxon>Polychaeta</taxon>
        <taxon>Polychaeta incertae sedis</taxon>
        <taxon>Dinophilidae</taxon>
        <taxon>Dimorphilus</taxon>
    </lineage>
</organism>
<evidence type="ECO:0000256" key="1">
    <source>
        <dbReference type="SAM" id="SignalP"/>
    </source>
</evidence>
<dbReference type="InterPro" id="IPR006202">
    <property type="entry name" value="Neur_chan_lig-bd"/>
</dbReference>
<dbReference type="Proteomes" id="UP000549394">
    <property type="component" value="Unassembled WGS sequence"/>
</dbReference>
<gene>
    <name evidence="3" type="ORF">DGYR_LOCUS2114</name>
</gene>
<feature type="chain" id="PRO_5029479553" evidence="1">
    <location>
        <begin position="17"/>
        <end position="239"/>
    </location>
</feature>
<dbReference type="GO" id="GO:0016020">
    <property type="term" value="C:membrane"/>
    <property type="evidence" value="ECO:0007669"/>
    <property type="project" value="InterPro"/>
</dbReference>
<name>A0A7I8VB13_9ANNE</name>
<evidence type="ECO:0000313" key="4">
    <source>
        <dbReference type="Proteomes" id="UP000549394"/>
    </source>
</evidence>
<sequence>MLFLCFSAIFVCLGFAAKGQVEFKEQVVVEQVLENCKSACILSRPIRDAKQKVTVEMMIRLVEIIDGDPKLGEFTLRLAEDYSWIDSRLSWPDSDVDMISLPDKYIWIPDIKPNNCRISYDSYSAAYRSHPAKIKRNGSVHWSKYRLMKVKCKFDRSKPVLTNMYACTIIYYSSIWNANQLDVTSMTNSITKHVDYVENSFWNLKKLGAKIIHYRDKCCKDLFVLINVTFHFTHASYFV</sequence>
<feature type="domain" description="Neurotransmitter-gated ion-channel ligand-binding" evidence="2">
    <location>
        <begin position="42"/>
        <end position="232"/>
    </location>
</feature>
<proteinExistence type="predicted"/>
<dbReference type="Pfam" id="PF02931">
    <property type="entry name" value="Neur_chan_LBD"/>
    <property type="match status" value="1"/>
</dbReference>
<accession>A0A7I8VB13</accession>
<protein>
    <submittedName>
        <fullName evidence="3">DgyrCDS2260</fullName>
    </submittedName>
</protein>
<keyword evidence="1" id="KW-0732">Signal</keyword>
<dbReference type="GO" id="GO:0005230">
    <property type="term" value="F:extracellular ligand-gated monoatomic ion channel activity"/>
    <property type="evidence" value="ECO:0007669"/>
    <property type="project" value="InterPro"/>
</dbReference>
<dbReference type="EMBL" id="CAJFCJ010000003">
    <property type="protein sequence ID" value="CAD5113066.1"/>
    <property type="molecule type" value="Genomic_DNA"/>
</dbReference>
<dbReference type="SUPFAM" id="SSF63712">
    <property type="entry name" value="Nicotinic receptor ligand binding domain-like"/>
    <property type="match status" value="1"/>
</dbReference>
<dbReference type="InterPro" id="IPR036734">
    <property type="entry name" value="Neur_chan_lig-bd_sf"/>
</dbReference>
<dbReference type="AlphaFoldDB" id="A0A7I8VB13"/>
<reference evidence="3 4" key="1">
    <citation type="submission" date="2020-08" db="EMBL/GenBank/DDBJ databases">
        <authorList>
            <person name="Hejnol A."/>
        </authorList>
    </citation>
    <scope>NUCLEOTIDE SEQUENCE [LARGE SCALE GENOMIC DNA]</scope>
</reference>
<evidence type="ECO:0000259" key="2">
    <source>
        <dbReference type="Pfam" id="PF02931"/>
    </source>
</evidence>
<comment type="caution">
    <text evidence="3">The sequence shown here is derived from an EMBL/GenBank/DDBJ whole genome shotgun (WGS) entry which is preliminary data.</text>
</comment>
<dbReference type="Gene3D" id="2.70.170.10">
    <property type="entry name" value="Neurotransmitter-gated ion-channel ligand-binding domain"/>
    <property type="match status" value="1"/>
</dbReference>